<dbReference type="Gene3D" id="3.30.565.10">
    <property type="entry name" value="Histidine kinase-like ATPase, C-terminal domain"/>
    <property type="match status" value="1"/>
</dbReference>
<evidence type="ECO:0000256" key="5">
    <source>
        <dbReference type="ARBA" id="ARBA00022777"/>
    </source>
</evidence>
<keyword evidence="7" id="KW-0472">Membrane</keyword>
<comment type="caution">
    <text evidence="9">The sequence shown here is derived from an EMBL/GenBank/DDBJ whole genome shotgun (WGS) entry which is preliminary data.</text>
</comment>
<dbReference type="GO" id="GO:0005524">
    <property type="term" value="F:ATP binding"/>
    <property type="evidence" value="ECO:0007669"/>
    <property type="project" value="UniProtKB-KW"/>
</dbReference>
<dbReference type="Proteomes" id="UP000613768">
    <property type="component" value="Unassembled WGS sequence"/>
</dbReference>
<evidence type="ECO:0000256" key="2">
    <source>
        <dbReference type="ARBA" id="ARBA00012438"/>
    </source>
</evidence>
<reference evidence="9 10" key="1">
    <citation type="submission" date="2020-09" db="EMBL/GenBank/DDBJ databases">
        <title>Pseudoxanthomonas sp. CAU 1598 isolated from sand of Yaerae Beach.</title>
        <authorList>
            <person name="Kim W."/>
        </authorList>
    </citation>
    <scope>NUCLEOTIDE SEQUENCE [LARGE SCALE GENOMIC DNA]</scope>
    <source>
        <strain evidence="9 10">CAU 1598</strain>
    </source>
</reference>
<keyword evidence="10" id="KW-1185">Reference proteome</keyword>
<dbReference type="SUPFAM" id="SSF47384">
    <property type="entry name" value="Homodimeric domain of signal transducing histidine kinase"/>
    <property type="match status" value="1"/>
</dbReference>
<dbReference type="InterPro" id="IPR036097">
    <property type="entry name" value="HisK_dim/P_sf"/>
</dbReference>
<dbReference type="PROSITE" id="PS50109">
    <property type="entry name" value="HIS_KIN"/>
    <property type="match status" value="1"/>
</dbReference>
<keyword evidence="4" id="KW-0547">Nucleotide-binding</keyword>
<keyword evidence="5" id="KW-0418">Kinase</keyword>
<dbReference type="EMBL" id="JACYTR010000007">
    <property type="protein sequence ID" value="MBD8525196.1"/>
    <property type="molecule type" value="Genomic_DNA"/>
</dbReference>
<feature type="domain" description="Histidine kinase" evidence="8">
    <location>
        <begin position="234"/>
        <end position="436"/>
    </location>
</feature>
<sequence length="439" mass="49330">MAGRLLALNALSLLLAISVGFVWFELSESRWSGLAFGLVVGLLLSTWLTRRALRPLRSLFRALQSLIDGYRNDDFSVGLHWQGNDELADLVAAHTRLGHTLREQRLELAQRELLLDSMVQHSPVAMLLAVQDGPVVFANLAARRLISDGRKLEGQALQRLLPRVRAELAEALQAGVDTLISLPGAGGEHEDEQFQLLIRQFRLNGRIHLLYSLRRLTPELRRQEVNTWKKVIRVMSHEMNNTLGPIRSVARSGQELLRRQDYARLNEVLDLIGERAEHLDRFLRGYAQFAKLPLPRLGWVRLEDLLEPLSNQFGCHLRLDAEARDAQVQIDQVQLEQALSNLIKNATEAGSPLDQVELGASAATHCWRIWVVDRGSGMGEEVMQRALMPFYSTKRSGTGLGLALVREIVEAHRGKLQLRQREGGGLEVEIELPRDPDAG</sequence>
<evidence type="ECO:0000313" key="9">
    <source>
        <dbReference type="EMBL" id="MBD8525196.1"/>
    </source>
</evidence>
<dbReference type="PANTHER" id="PTHR44936">
    <property type="entry name" value="SENSOR PROTEIN CREC"/>
    <property type="match status" value="1"/>
</dbReference>
<gene>
    <name evidence="9" type="ORF">IFO71_05515</name>
</gene>
<dbReference type="InterPro" id="IPR036890">
    <property type="entry name" value="HATPase_C_sf"/>
</dbReference>
<dbReference type="InterPro" id="IPR005467">
    <property type="entry name" value="His_kinase_dom"/>
</dbReference>
<feature type="transmembrane region" description="Helical" evidence="7">
    <location>
        <begin position="30"/>
        <end position="49"/>
    </location>
</feature>
<comment type="catalytic activity">
    <reaction evidence="1">
        <text>ATP + protein L-histidine = ADP + protein N-phospho-L-histidine.</text>
        <dbReference type="EC" id="2.7.13.3"/>
    </reaction>
</comment>
<dbReference type="InterPro" id="IPR004358">
    <property type="entry name" value="Sig_transdc_His_kin-like_C"/>
</dbReference>
<evidence type="ECO:0000256" key="7">
    <source>
        <dbReference type="SAM" id="Phobius"/>
    </source>
</evidence>
<accession>A0AAW3ZGP5</accession>
<evidence type="ECO:0000256" key="4">
    <source>
        <dbReference type="ARBA" id="ARBA00022741"/>
    </source>
</evidence>
<dbReference type="CDD" id="cd00075">
    <property type="entry name" value="HATPase"/>
    <property type="match status" value="1"/>
</dbReference>
<dbReference type="InterPro" id="IPR003594">
    <property type="entry name" value="HATPase_dom"/>
</dbReference>
<evidence type="ECO:0000256" key="3">
    <source>
        <dbReference type="ARBA" id="ARBA00022679"/>
    </source>
</evidence>
<dbReference type="PANTHER" id="PTHR44936:SF10">
    <property type="entry name" value="SENSOR PROTEIN RSTB"/>
    <property type="match status" value="1"/>
</dbReference>
<dbReference type="SUPFAM" id="SSF55874">
    <property type="entry name" value="ATPase domain of HSP90 chaperone/DNA topoisomerase II/histidine kinase"/>
    <property type="match status" value="1"/>
</dbReference>
<dbReference type="AlphaFoldDB" id="A0AAW3ZGP5"/>
<protein>
    <recommendedName>
        <fullName evidence="2">histidine kinase</fullName>
        <ecNumber evidence="2">2.7.13.3</ecNumber>
    </recommendedName>
</protein>
<dbReference type="InterPro" id="IPR050980">
    <property type="entry name" value="2C_sensor_his_kinase"/>
</dbReference>
<keyword evidence="3" id="KW-0808">Transferase</keyword>
<dbReference type="PRINTS" id="PR00344">
    <property type="entry name" value="BCTRLSENSOR"/>
</dbReference>
<evidence type="ECO:0000256" key="6">
    <source>
        <dbReference type="ARBA" id="ARBA00022840"/>
    </source>
</evidence>
<dbReference type="Gene3D" id="6.10.340.10">
    <property type="match status" value="1"/>
</dbReference>
<name>A0AAW3ZGP5_9GAMM</name>
<dbReference type="SMART" id="SM00387">
    <property type="entry name" value="HATPase_c"/>
    <property type="match status" value="1"/>
</dbReference>
<dbReference type="GO" id="GO:0000155">
    <property type="term" value="F:phosphorelay sensor kinase activity"/>
    <property type="evidence" value="ECO:0007669"/>
    <property type="project" value="InterPro"/>
</dbReference>
<organism evidence="9 10">
    <name type="scientific">Pseudomarimonas arenosa</name>
    <dbReference type="NCBI Taxonomy" id="2774145"/>
    <lineage>
        <taxon>Bacteria</taxon>
        <taxon>Pseudomonadati</taxon>
        <taxon>Pseudomonadota</taxon>
        <taxon>Gammaproteobacteria</taxon>
        <taxon>Lysobacterales</taxon>
        <taxon>Lysobacteraceae</taxon>
        <taxon>Pseudomarimonas</taxon>
    </lineage>
</organism>
<dbReference type="Pfam" id="PF02518">
    <property type="entry name" value="HATPase_c"/>
    <property type="match status" value="1"/>
</dbReference>
<dbReference type="EC" id="2.7.13.3" evidence="2"/>
<evidence type="ECO:0000256" key="1">
    <source>
        <dbReference type="ARBA" id="ARBA00000085"/>
    </source>
</evidence>
<keyword evidence="7" id="KW-1133">Transmembrane helix</keyword>
<keyword evidence="6 9" id="KW-0067">ATP-binding</keyword>
<evidence type="ECO:0000259" key="8">
    <source>
        <dbReference type="PROSITE" id="PS50109"/>
    </source>
</evidence>
<evidence type="ECO:0000313" key="10">
    <source>
        <dbReference type="Proteomes" id="UP000613768"/>
    </source>
</evidence>
<keyword evidence="7" id="KW-0812">Transmembrane</keyword>
<proteinExistence type="predicted"/>